<evidence type="ECO:0000256" key="5">
    <source>
        <dbReference type="SAM" id="Phobius"/>
    </source>
</evidence>
<dbReference type="AlphaFoldDB" id="A0A1J5I323"/>
<feature type="transmembrane region" description="Helical" evidence="5">
    <location>
        <begin position="416"/>
        <end position="435"/>
    </location>
</feature>
<dbReference type="SUPFAM" id="SSF48452">
    <property type="entry name" value="TPR-like"/>
    <property type="match status" value="1"/>
</dbReference>
<feature type="transmembrane region" description="Helical" evidence="5">
    <location>
        <begin position="441"/>
        <end position="459"/>
    </location>
</feature>
<evidence type="ECO:0000256" key="4">
    <source>
        <dbReference type="ARBA" id="ARBA00023136"/>
    </source>
</evidence>
<name>A0A1J5I323_9BACT</name>
<comment type="subcellular location">
    <subcellularLocation>
        <location evidence="1">Membrane</location>
        <topology evidence="1">Multi-pass membrane protein</topology>
    </subcellularLocation>
</comment>
<feature type="transmembrane region" description="Helical" evidence="5">
    <location>
        <begin position="181"/>
        <end position="198"/>
    </location>
</feature>
<feature type="transmembrane region" description="Helical" evidence="5">
    <location>
        <begin position="255"/>
        <end position="273"/>
    </location>
</feature>
<dbReference type="Pfam" id="PF04932">
    <property type="entry name" value="Wzy_C"/>
    <property type="match status" value="1"/>
</dbReference>
<feature type="transmembrane region" description="Helical" evidence="5">
    <location>
        <begin position="61"/>
        <end position="82"/>
    </location>
</feature>
<feature type="transmembrane region" description="Helical" evidence="5">
    <location>
        <begin position="363"/>
        <end position="387"/>
    </location>
</feature>
<feature type="transmembrane region" description="Helical" evidence="5">
    <location>
        <begin position="210"/>
        <end position="226"/>
    </location>
</feature>
<dbReference type="InterPro" id="IPR007016">
    <property type="entry name" value="O-antigen_ligase-rel_domated"/>
</dbReference>
<evidence type="ECO:0000256" key="1">
    <source>
        <dbReference type="ARBA" id="ARBA00004141"/>
    </source>
</evidence>
<evidence type="ECO:0000259" key="6">
    <source>
        <dbReference type="Pfam" id="PF04932"/>
    </source>
</evidence>
<keyword evidence="2 5" id="KW-0812">Transmembrane</keyword>
<sequence>MKKLSTIIVNALLFFTPLIVFSQTSELFEFNKIIFIYICSIILFGLLIFKLTADKLKPKLSFFDILILIFLLSQILSTIFSIDRHTSIFGYYGRFNGGLVSIIAYITIYLSIKYLFILNNVQSLLKTSIFSSILVIFWGLPGKFGYDLSCFLFTGQLNNGCWTNQFHPDQRMFSTLGQPNWLGAYLAVNFLFGLFFFIRSINIKSRCQKIVWFLYLILNFSSILFTRSRSSLLALFIGIAIFVFLHFIRIKRSLGIGILIIIGLLIFVTVNGVDFSKTITSVFSSKKNISTQTNKFNVGVTDSFDIRQIVWEGAIKLGNRYPLFGSGVETFAYAYYFVRPQSHNLTSEWDYLYNKAHNEYLNYYATTGVVGIVTYIILIIGVFILSFSNLSRLSLKIKELNKNEVKNKQIYNNLRILNNALISGYSTILVTNFFGFSTTTINLFFYSIPALLLIINLHLKNFIFNNQNPVNLVLTKKILLFIIVIICINFIIGTVRYYNADLLYNQAESYSSIDRYDIASSLYLQALNNKYEHVYIDKLSYSLANMAMALALQKDKSAEKIRKLSEYYNQKSLSDAPYNVLYWKTKAKNQYLYYQIGLDKNELLIGIKALEKAKALSPTDPKIPYSLGIYYSLMEDVEKNINEKKQLEQNALIQINQAIALKPDYRDAYLLKGQLQKKFKLTNEAIQTFKFILEKFDKNDATVLEELKSLIP</sequence>
<evidence type="ECO:0000256" key="3">
    <source>
        <dbReference type="ARBA" id="ARBA00022989"/>
    </source>
</evidence>
<dbReference type="Gene3D" id="1.25.40.10">
    <property type="entry name" value="Tetratricopeptide repeat domain"/>
    <property type="match status" value="1"/>
</dbReference>
<feature type="transmembrane region" description="Helical" evidence="5">
    <location>
        <begin position="88"/>
        <end position="112"/>
    </location>
</feature>
<feature type="transmembrane region" description="Helical" evidence="5">
    <location>
        <begin position="32"/>
        <end position="49"/>
    </location>
</feature>
<dbReference type="InterPro" id="IPR051533">
    <property type="entry name" value="WaaL-like"/>
</dbReference>
<dbReference type="Proteomes" id="UP000183758">
    <property type="component" value="Unassembled WGS sequence"/>
</dbReference>
<dbReference type="PANTHER" id="PTHR37422">
    <property type="entry name" value="TEICHURONIC ACID BIOSYNTHESIS PROTEIN TUAE"/>
    <property type="match status" value="1"/>
</dbReference>
<keyword evidence="4 5" id="KW-0472">Membrane</keyword>
<feature type="domain" description="O-antigen ligase-related" evidence="6">
    <location>
        <begin position="215"/>
        <end position="376"/>
    </location>
</feature>
<organism evidence="7 8">
    <name type="scientific">Candidatus Roizmanbacteria bacterium CG2_30_33_16</name>
    <dbReference type="NCBI Taxonomy" id="1805340"/>
    <lineage>
        <taxon>Bacteria</taxon>
        <taxon>Candidatus Roizmaniibacteriota</taxon>
    </lineage>
</organism>
<gene>
    <name evidence="7" type="ORF">AUK04_01055</name>
</gene>
<proteinExistence type="predicted"/>
<feature type="transmembrane region" description="Helical" evidence="5">
    <location>
        <begin position="124"/>
        <end position="141"/>
    </location>
</feature>
<dbReference type="InterPro" id="IPR011990">
    <property type="entry name" value="TPR-like_helical_dom_sf"/>
</dbReference>
<comment type="caution">
    <text evidence="7">The sequence shown here is derived from an EMBL/GenBank/DDBJ whole genome shotgun (WGS) entry which is preliminary data.</text>
</comment>
<dbReference type="PANTHER" id="PTHR37422:SF13">
    <property type="entry name" value="LIPOPOLYSACCHARIDE BIOSYNTHESIS PROTEIN PA4999-RELATED"/>
    <property type="match status" value="1"/>
</dbReference>
<dbReference type="GO" id="GO:0016020">
    <property type="term" value="C:membrane"/>
    <property type="evidence" value="ECO:0007669"/>
    <property type="project" value="UniProtKB-SubCell"/>
</dbReference>
<evidence type="ECO:0000256" key="2">
    <source>
        <dbReference type="ARBA" id="ARBA00022692"/>
    </source>
</evidence>
<reference evidence="7 8" key="1">
    <citation type="journal article" date="2016" name="Environ. Microbiol.">
        <title>Genomic resolution of a cold subsurface aquifer community provides metabolic insights for novel microbes adapted to high CO concentrations.</title>
        <authorList>
            <person name="Probst A.J."/>
            <person name="Castelle C.J."/>
            <person name="Singh A."/>
            <person name="Brown C.T."/>
            <person name="Anantharaman K."/>
            <person name="Sharon I."/>
            <person name="Hug L.A."/>
            <person name="Burstein D."/>
            <person name="Emerson J.B."/>
            <person name="Thomas B.C."/>
            <person name="Banfield J.F."/>
        </authorList>
    </citation>
    <scope>NUCLEOTIDE SEQUENCE [LARGE SCALE GENOMIC DNA]</scope>
    <source>
        <strain evidence="7">CG2_30_33_16</strain>
    </source>
</reference>
<accession>A0A1J5I323</accession>
<evidence type="ECO:0000313" key="8">
    <source>
        <dbReference type="Proteomes" id="UP000183758"/>
    </source>
</evidence>
<evidence type="ECO:0000313" key="7">
    <source>
        <dbReference type="EMBL" id="OIP85656.1"/>
    </source>
</evidence>
<keyword evidence="3 5" id="KW-1133">Transmembrane helix</keyword>
<protein>
    <recommendedName>
        <fullName evidence="6">O-antigen ligase-related domain-containing protein</fullName>
    </recommendedName>
</protein>
<dbReference type="EMBL" id="MNZM01000024">
    <property type="protein sequence ID" value="OIP85656.1"/>
    <property type="molecule type" value="Genomic_DNA"/>
</dbReference>
<feature type="transmembrane region" description="Helical" evidence="5">
    <location>
        <begin position="479"/>
        <end position="498"/>
    </location>
</feature>
<feature type="transmembrane region" description="Helical" evidence="5">
    <location>
        <begin position="232"/>
        <end position="248"/>
    </location>
</feature>